<dbReference type="InterPro" id="IPR013977">
    <property type="entry name" value="GcvT_C"/>
</dbReference>
<reference evidence="11 12" key="1">
    <citation type="submission" date="2017-08" db="EMBL/GenBank/DDBJ databases">
        <title>Aliifodinibius alkalisoli sp. nov., isolated from saline alkaline soil.</title>
        <authorList>
            <person name="Liu D."/>
            <person name="Zhang G."/>
        </authorList>
    </citation>
    <scope>NUCLEOTIDE SEQUENCE [LARGE SCALE GENOMIC DNA]</scope>
    <source>
        <strain evidence="11 12">WN023</strain>
    </source>
</reference>
<comment type="subunit">
    <text evidence="7">The glycine cleavage system is composed of four proteins: P, T, L and H.</text>
</comment>
<dbReference type="RefSeq" id="WP_095605436.1">
    <property type="nucleotide sequence ID" value="NZ_NSKE01000002.1"/>
</dbReference>
<evidence type="ECO:0000256" key="7">
    <source>
        <dbReference type="HAMAP-Rule" id="MF_00259"/>
    </source>
</evidence>
<dbReference type="Gene3D" id="4.10.1250.10">
    <property type="entry name" value="Aminomethyltransferase fragment"/>
    <property type="match status" value="1"/>
</dbReference>
<comment type="caution">
    <text evidence="11">The sequence shown here is derived from an EMBL/GenBank/DDBJ whole genome shotgun (WGS) entry which is preliminary data.</text>
</comment>
<dbReference type="Gene3D" id="3.30.70.1400">
    <property type="entry name" value="Aminomethyltransferase beta-barrel domains"/>
    <property type="match status" value="1"/>
</dbReference>
<dbReference type="GO" id="GO:0005829">
    <property type="term" value="C:cytosol"/>
    <property type="evidence" value="ECO:0007669"/>
    <property type="project" value="TreeGrafter"/>
</dbReference>
<dbReference type="NCBIfam" id="TIGR00528">
    <property type="entry name" value="gcvT"/>
    <property type="match status" value="1"/>
</dbReference>
<evidence type="ECO:0000256" key="2">
    <source>
        <dbReference type="ARBA" id="ARBA00012616"/>
    </source>
</evidence>
<evidence type="ECO:0000256" key="3">
    <source>
        <dbReference type="ARBA" id="ARBA00022576"/>
    </source>
</evidence>
<evidence type="ECO:0000259" key="10">
    <source>
        <dbReference type="Pfam" id="PF08669"/>
    </source>
</evidence>
<dbReference type="EMBL" id="NSKE01000002">
    <property type="protein sequence ID" value="PAU95310.1"/>
    <property type="molecule type" value="Genomic_DNA"/>
</dbReference>
<evidence type="ECO:0000256" key="5">
    <source>
        <dbReference type="ARBA" id="ARBA00031395"/>
    </source>
</evidence>
<dbReference type="OrthoDB" id="9774591at2"/>
<dbReference type="PIRSF" id="PIRSF006487">
    <property type="entry name" value="GcvT"/>
    <property type="match status" value="1"/>
</dbReference>
<dbReference type="GO" id="GO:0005960">
    <property type="term" value="C:glycine cleavage complex"/>
    <property type="evidence" value="ECO:0007669"/>
    <property type="project" value="InterPro"/>
</dbReference>
<dbReference type="HAMAP" id="MF_00259">
    <property type="entry name" value="GcvT"/>
    <property type="match status" value="1"/>
</dbReference>
<dbReference type="InterPro" id="IPR006222">
    <property type="entry name" value="GCVT_N"/>
</dbReference>
<comment type="catalytic activity">
    <reaction evidence="6 7">
        <text>N(6)-[(R)-S(8)-aminomethyldihydrolipoyl]-L-lysyl-[protein] + (6S)-5,6,7,8-tetrahydrofolate = N(6)-[(R)-dihydrolipoyl]-L-lysyl-[protein] + (6R)-5,10-methylene-5,6,7,8-tetrahydrofolate + NH4(+)</text>
        <dbReference type="Rhea" id="RHEA:16945"/>
        <dbReference type="Rhea" id="RHEA-COMP:10475"/>
        <dbReference type="Rhea" id="RHEA-COMP:10492"/>
        <dbReference type="ChEBI" id="CHEBI:15636"/>
        <dbReference type="ChEBI" id="CHEBI:28938"/>
        <dbReference type="ChEBI" id="CHEBI:57453"/>
        <dbReference type="ChEBI" id="CHEBI:83100"/>
        <dbReference type="ChEBI" id="CHEBI:83143"/>
        <dbReference type="EC" id="2.1.2.10"/>
    </reaction>
</comment>
<keyword evidence="4 7" id="KW-0808">Transferase</keyword>
<dbReference type="SUPFAM" id="SSF103025">
    <property type="entry name" value="Folate-binding domain"/>
    <property type="match status" value="1"/>
</dbReference>
<feature type="domain" description="Aminomethyltransferase C-terminal" evidence="10">
    <location>
        <begin position="284"/>
        <end position="364"/>
    </location>
</feature>
<accession>A0A2A2GDQ0</accession>
<dbReference type="Gene3D" id="2.40.30.110">
    <property type="entry name" value="Aminomethyltransferase beta-barrel domains"/>
    <property type="match status" value="1"/>
</dbReference>
<feature type="binding site" evidence="8">
    <location>
        <position position="196"/>
    </location>
    <ligand>
        <name>substrate</name>
    </ligand>
</feature>
<dbReference type="SUPFAM" id="SSF101790">
    <property type="entry name" value="Aminomethyltransferase beta-barrel domain"/>
    <property type="match status" value="1"/>
</dbReference>
<dbReference type="AlphaFoldDB" id="A0A2A2GDQ0"/>
<name>A0A2A2GDQ0_9BACT</name>
<dbReference type="FunFam" id="3.30.70.1400:FF:000001">
    <property type="entry name" value="Aminomethyltransferase"/>
    <property type="match status" value="1"/>
</dbReference>
<dbReference type="Proteomes" id="UP000218831">
    <property type="component" value="Unassembled WGS sequence"/>
</dbReference>
<comment type="similarity">
    <text evidence="1 7">Belongs to the GcvT family.</text>
</comment>
<evidence type="ECO:0000313" key="11">
    <source>
        <dbReference type="EMBL" id="PAU95310.1"/>
    </source>
</evidence>
<dbReference type="FunFam" id="2.40.30.110:FF:000003">
    <property type="entry name" value="Aminomethyltransferase"/>
    <property type="match status" value="1"/>
</dbReference>
<dbReference type="Pfam" id="PF01571">
    <property type="entry name" value="GCV_T"/>
    <property type="match status" value="1"/>
</dbReference>
<dbReference type="GO" id="GO:0019464">
    <property type="term" value="P:glycine decarboxylation via glycine cleavage system"/>
    <property type="evidence" value="ECO:0007669"/>
    <property type="project" value="UniProtKB-UniRule"/>
</dbReference>
<feature type="domain" description="GCVT N-terminal" evidence="9">
    <location>
        <begin position="7"/>
        <end position="265"/>
    </location>
</feature>
<sequence length="364" mass="40495">MLKRTPFYNLHEQAGAKLIDFGGFEMPVQYESIRKEHNAVREKVGMFDVSHMGEFYVTGDEALDLIQYVTINDVSNLVPGKAQYSAMCYEDGGIVDDLLIYMLGENEYMLVVNASNIDKDFEWIAENNSFDAELTDISEDTCLLAVQGPKSVETLQKLTDTDLSAIKFYTFELGKLAGFDDVTLSATGYTGEKGFELYFNKNNVDSEAIWKAIMEAGEEFGIEPCGLGARDTLRLEKGFALYGNDITKDTHPLEARMGWLTKLDKGEFMGRDALVKAKEEGLSRKLVGLTIDDKRSIPRKGYTIFDEEDNEIGFVTSGSRSITLGTNIAMGYVDIGYADEGSSVFVEIRNKKAEAAVTKPPFVK</sequence>
<keyword evidence="12" id="KW-1185">Reference proteome</keyword>
<evidence type="ECO:0000256" key="4">
    <source>
        <dbReference type="ARBA" id="ARBA00022679"/>
    </source>
</evidence>
<dbReference type="InterPro" id="IPR029043">
    <property type="entry name" value="GcvT/YgfZ_C"/>
</dbReference>
<organism evidence="11 12">
    <name type="scientific">Fodinibius salipaludis</name>
    <dbReference type="NCBI Taxonomy" id="2032627"/>
    <lineage>
        <taxon>Bacteria</taxon>
        <taxon>Pseudomonadati</taxon>
        <taxon>Balneolota</taxon>
        <taxon>Balneolia</taxon>
        <taxon>Balneolales</taxon>
        <taxon>Balneolaceae</taxon>
        <taxon>Fodinibius</taxon>
    </lineage>
</organism>
<dbReference type="InterPro" id="IPR022903">
    <property type="entry name" value="GcvT_bac"/>
</dbReference>
<dbReference type="PANTHER" id="PTHR43757:SF2">
    <property type="entry name" value="AMINOMETHYLTRANSFERASE, MITOCHONDRIAL"/>
    <property type="match status" value="1"/>
</dbReference>
<dbReference type="InterPro" id="IPR028896">
    <property type="entry name" value="GcvT/YgfZ/DmdA"/>
</dbReference>
<dbReference type="NCBIfam" id="NF001567">
    <property type="entry name" value="PRK00389.1"/>
    <property type="match status" value="1"/>
</dbReference>
<evidence type="ECO:0000256" key="6">
    <source>
        <dbReference type="ARBA" id="ARBA00047665"/>
    </source>
</evidence>
<dbReference type="GO" id="GO:0004047">
    <property type="term" value="F:aminomethyltransferase activity"/>
    <property type="evidence" value="ECO:0007669"/>
    <property type="project" value="UniProtKB-UniRule"/>
</dbReference>
<dbReference type="PANTHER" id="PTHR43757">
    <property type="entry name" value="AMINOMETHYLTRANSFERASE"/>
    <property type="match status" value="1"/>
</dbReference>
<evidence type="ECO:0000313" key="12">
    <source>
        <dbReference type="Proteomes" id="UP000218831"/>
    </source>
</evidence>
<comment type="function">
    <text evidence="7">The glycine cleavage system catalyzes the degradation of glycine.</text>
</comment>
<evidence type="ECO:0000259" key="9">
    <source>
        <dbReference type="Pfam" id="PF01571"/>
    </source>
</evidence>
<dbReference type="Pfam" id="PF08669">
    <property type="entry name" value="GCV_T_C"/>
    <property type="match status" value="1"/>
</dbReference>
<dbReference type="EC" id="2.1.2.10" evidence="2 7"/>
<keyword evidence="3 7" id="KW-0032">Aminotransferase</keyword>
<evidence type="ECO:0000256" key="8">
    <source>
        <dbReference type="PIRSR" id="PIRSR006487-1"/>
    </source>
</evidence>
<evidence type="ECO:0000256" key="1">
    <source>
        <dbReference type="ARBA" id="ARBA00008609"/>
    </source>
</evidence>
<dbReference type="Gene3D" id="3.30.1360.120">
    <property type="entry name" value="Probable tRNA modification gtpase trme, domain 1"/>
    <property type="match status" value="1"/>
</dbReference>
<proteinExistence type="inferred from homology"/>
<dbReference type="GO" id="GO:0008483">
    <property type="term" value="F:transaminase activity"/>
    <property type="evidence" value="ECO:0007669"/>
    <property type="project" value="UniProtKB-KW"/>
</dbReference>
<dbReference type="InterPro" id="IPR006223">
    <property type="entry name" value="GcvT"/>
</dbReference>
<dbReference type="InterPro" id="IPR027266">
    <property type="entry name" value="TrmE/GcvT-like"/>
</dbReference>
<gene>
    <name evidence="7 11" type="primary">gcvT</name>
    <name evidence="11" type="ORF">CK503_03705</name>
</gene>
<protein>
    <recommendedName>
        <fullName evidence="2 7">Aminomethyltransferase</fullName>
        <ecNumber evidence="2 7">2.1.2.10</ecNumber>
    </recommendedName>
    <alternativeName>
        <fullName evidence="5 7">Glycine cleavage system T protein</fullName>
    </alternativeName>
</protein>